<dbReference type="GO" id="GO:0016567">
    <property type="term" value="P:protein ubiquitination"/>
    <property type="evidence" value="ECO:0007669"/>
    <property type="project" value="UniProtKB-UniPathway"/>
</dbReference>
<dbReference type="Gene3D" id="1.25.40.20">
    <property type="entry name" value="Ankyrin repeat-containing domain"/>
    <property type="match status" value="1"/>
</dbReference>
<dbReference type="PROSITE" id="PS50225">
    <property type="entry name" value="SOCS"/>
    <property type="match status" value="1"/>
</dbReference>
<dbReference type="PANTHER" id="PTHR24136">
    <property type="entry name" value="SOWAH (DROSOPHILA) HOMOLOG"/>
    <property type="match status" value="1"/>
</dbReference>
<feature type="repeat" description="ANK" evidence="6">
    <location>
        <begin position="123"/>
        <end position="155"/>
    </location>
</feature>
<reference evidence="8" key="2">
    <citation type="submission" date="2025-08" db="UniProtKB">
        <authorList>
            <consortium name="Ensembl"/>
        </authorList>
    </citation>
    <scope>IDENTIFICATION</scope>
</reference>
<evidence type="ECO:0000256" key="4">
    <source>
        <dbReference type="ARBA" id="ARBA00022786"/>
    </source>
</evidence>
<feature type="repeat" description="ANK" evidence="6">
    <location>
        <begin position="156"/>
        <end position="188"/>
    </location>
</feature>
<name>A0A673AX35_9TELE</name>
<dbReference type="Pfam" id="PF12796">
    <property type="entry name" value="Ank_2"/>
    <property type="match status" value="2"/>
</dbReference>
<dbReference type="CDD" id="cd03716">
    <property type="entry name" value="SOCS_ASB_like"/>
    <property type="match status" value="1"/>
</dbReference>
<dbReference type="FunFam" id="1.25.40.20:FF:000016">
    <property type="entry name" value="Ankyrin repeat and SOCS box containing 5"/>
    <property type="match status" value="1"/>
</dbReference>
<gene>
    <name evidence="8" type="primary">LOC115412944</name>
</gene>
<feature type="domain" description="SOCS box" evidence="7">
    <location>
        <begin position="233"/>
        <end position="286"/>
    </location>
</feature>
<keyword evidence="3" id="KW-0677">Repeat</keyword>
<protein>
    <recommendedName>
        <fullName evidence="7">SOCS box domain-containing protein</fullName>
    </recommendedName>
</protein>
<dbReference type="SUPFAM" id="SSF158235">
    <property type="entry name" value="SOCS box-like"/>
    <property type="match status" value="1"/>
</dbReference>
<organism evidence="8 9">
    <name type="scientific">Sphaeramia orbicularis</name>
    <name type="common">orbiculate cardinalfish</name>
    <dbReference type="NCBI Taxonomy" id="375764"/>
    <lineage>
        <taxon>Eukaryota</taxon>
        <taxon>Metazoa</taxon>
        <taxon>Chordata</taxon>
        <taxon>Craniata</taxon>
        <taxon>Vertebrata</taxon>
        <taxon>Euteleostomi</taxon>
        <taxon>Actinopterygii</taxon>
        <taxon>Neopterygii</taxon>
        <taxon>Teleostei</taxon>
        <taxon>Neoteleostei</taxon>
        <taxon>Acanthomorphata</taxon>
        <taxon>Gobiaria</taxon>
        <taxon>Kurtiformes</taxon>
        <taxon>Apogonoidei</taxon>
        <taxon>Apogonidae</taxon>
        <taxon>Apogoninae</taxon>
        <taxon>Sphaeramia</taxon>
    </lineage>
</organism>
<keyword evidence="9" id="KW-1185">Reference proteome</keyword>
<dbReference type="SMART" id="SM00969">
    <property type="entry name" value="SOCS_box"/>
    <property type="match status" value="1"/>
</dbReference>
<accession>A0A673AX35</accession>
<dbReference type="Gene3D" id="1.10.750.20">
    <property type="entry name" value="SOCS box"/>
    <property type="match status" value="1"/>
</dbReference>
<dbReference type="SMART" id="SM00248">
    <property type="entry name" value="ANK"/>
    <property type="match status" value="6"/>
</dbReference>
<dbReference type="InterPro" id="IPR001496">
    <property type="entry name" value="SOCS_box"/>
</dbReference>
<evidence type="ECO:0000256" key="2">
    <source>
        <dbReference type="ARBA" id="ARBA00005949"/>
    </source>
</evidence>
<dbReference type="InterPro" id="IPR036036">
    <property type="entry name" value="SOCS_box-like_dom_sf"/>
</dbReference>
<dbReference type="InterPro" id="IPR036770">
    <property type="entry name" value="Ankyrin_rpt-contain_sf"/>
</dbReference>
<dbReference type="Proteomes" id="UP000472271">
    <property type="component" value="Chromosome 21"/>
</dbReference>
<evidence type="ECO:0000256" key="1">
    <source>
        <dbReference type="ARBA" id="ARBA00004906"/>
    </source>
</evidence>
<dbReference type="PRINTS" id="PR01415">
    <property type="entry name" value="ANKYRIN"/>
</dbReference>
<comment type="similarity">
    <text evidence="2">Belongs to the ankyrin SOCS box (ASB) family.</text>
</comment>
<dbReference type="InParanoid" id="A0A673AX35"/>
<proteinExistence type="inferred from homology"/>
<dbReference type="PANTHER" id="PTHR24136:SF17">
    <property type="entry name" value="ANKYRIN REPEAT AND SOCS BOX PROTEIN 9"/>
    <property type="match status" value="1"/>
</dbReference>
<feature type="repeat" description="ANK" evidence="6">
    <location>
        <begin position="91"/>
        <end position="123"/>
    </location>
</feature>
<feature type="repeat" description="ANK" evidence="6">
    <location>
        <begin position="188"/>
        <end position="220"/>
    </location>
</feature>
<dbReference type="Pfam" id="PF13857">
    <property type="entry name" value="Ank_5"/>
    <property type="match status" value="1"/>
</dbReference>
<evidence type="ECO:0000256" key="6">
    <source>
        <dbReference type="PROSITE-ProRule" id="PRU00023"/>
    </source>
</evidence>
<dbReference type="FunFam" id="1.10.750.20:FF:000001">
    <property type="entry name" value="Ankyrin repeat and SOCS box containing 1"/>
    <property type="match status" value="1"/>
</dbReference>
<dbReference type="Pfam" id="PF07525">
    <property type="entry name" value="SOCS_box"/>
    <property type="match status" value="1"/>
</dbReference>
<dbReference type="GO" id="GO:0035556">
    <property type="term" value="P:intracellular signal transduction"/>
    <property type="evidence" value="ECO:0007669"/>
    <property type="project" value="InterPro"/>
</dbReference>
<dbReference type="InterPro" id="IPR002110">
    <property type="entry name" value="Ankyrin_rpt"/>
</dbReference>
<evidence type="ECO:0000259" key="7">
    <source>
        <dbReference type="PROSITE" id="PS50225"/>
    </source>
</evidence>
<feature type="repeat" description="ANK" evidence="6">
    <location>
        <begin position="58"/>
        <end position="90"/>
    </location>
</feature>
<evidence type="ECO:0000256" key="5">
    <source>
        <dbReference type="ARBA" id="ARBA00023043"/>
    </source>
</evidence>
<dbReference type="PROSITE" id="PS50297">
    <property type="entry name" value="ANK_REP_REGION"/>
    <property type="match status" value="5"/>
</dbReference>
<dbReference type="UniPathway" id="UPA00143"/>
<dbReference type="AlphaFoldDB" id="A0A673AX35"/>
<dbReference type="Ensembl" id="ENSSORT00005033779.1">
    <property type="protein sequence ID" value="ENSSORP00005032878.1"/>
    <property type="gene ID" value="ENSSORG00005015596.1"/>
</dbReference>
<dbReference type="SUPFAM" id="SSF48403">
    <property type="entry name" value="Ankyrin repeat"/>
    <property type="match status" value="1"/>
</dbReference>
<sequence>MYTSCHADVVLNVFCRCFLRIDTESDWSQIHDAAFNGRVLALQNLITQGACVNLNTLDRVSPLHAACVQGHTACAKVLVENGAHVNCSTVDGQTPLSEACARGHVTCVTLLLQHGAAPQGTSHSNSPLHSAAAKGHAECIESLVQHGADVDQYMERSGSPLNMACSNQQLSTVRKLLQLGASVNSVVHGDSPLHTAARLSSPEMVSILLDHGADRHLRNLEGKHPLDLAPPNSLTEKLLKQAETSSLMQLCRLFIRRIAGKHRLGEIHDLRLPTELKRYLLHQSDPGGQI</sequence>
<evidence type="ECO:0000313" key="9">
    <source>
        <dbReference type="Proteomes" id="UP000472271"/>
    </source>
</evidence>
<dbReference type="PROSITE" id="PS50088">
    <property type="entry name" value="ANK_REPEAT"/>
    <property type="match status" value="5"/>
</dbReference>
<reference evidence="8" key="3">
    <citation type="submission" date="2025-09" db="UniProtKB">
        <authorList>
            <consortium name="Ensembl"/>
        </authorList>
    </citation>
    <scope>IDENTIFICATION</scope>
</reference>
<dbReference type="GO" id="GO:0045732">
    <property type="term" value="P:positive regulation of protein catabolic process"/>
    <property type="evidence" value="ECO:0007669"/>
    <property type="project" value="TreeGrafter"/>
</dbReference>
<keyword evidence="5 6" id="KW-0040">ANK repeat</keyword>
<reference evidence="8" key="1">
    <citation type="submission" date="2019-06" db="EMBL/GenBank/DDBJ databases">
        <authorList>
            <consortium name="Wellcome Sanger Institute Data Sharing"/>
        </authorList>
    </citation>
    <scope>NUCLEOTIDE SEQUENCE [LARGE SCALE GENOMIC DNA]</scope>
</reference>
<evidence type="ECO:0000256" key="3">
    <source>
        <dbReference type="ARBA" id="ARBA00022737"/>
    </source>
</evidence>
<keyword evidence="4" id="KW-0833">Ubl conjugation pathway</keyword>
<evidence type="ECO:0000313" key="8">
    <source>
        <dbReference type="Ensembl" id="ENSSORP00005032878.1"/>
    </source>
</evidence>
<dbReference type="InterPro" id="IPR051573">
    <property type="entry name" value="Ankyrin-SOCS_box_domain"/>
</dbReference>
<comment type="pathway">
    <text evidence="1">Protein modification; protein ubiquitination.</text>
</comment>